<proteinExistence type="inferred from homology"/>
<sequence>MLIETFNLTKKYGKKLALNKVNLKINRGQLVAYLGTNGAGKSTTINILIGLLKPTSGTITYAKDLKIGVVFQNSVLDDVLTVKDNLYLRARMYKTFSKEWLEKLIGLIGIRSFLNQKYGTLSGGQKRRVDIARALIDHPDILFLDEPTTGLDLQTRIVIWDLLQKLQKEQGLTIFLTTHYLEEAENADQMYILENGNVLAEGSAEEIKEMYAPNRLLIRLKQGQTFSTNFKQISKSDDQIEIDGLNSNQVIDLLHKFEDKIDTFEYRKGSIDDAFIKIAGKELQ</sequence>
<name>A0A226U5C4_9LACO</name>
<protein>
    <submittedName>
        <fullName evidence="5">ABC transporter ATP-binding protein</fullName>
    </submittedName>
</protein>
<organism evidence="5 6">
    <name type="scientific">Lactobacillus crispatus</name>
    <dbReference type="NCBI Taxonomy" id="47770"/>
    <lineage>
        <taxon>Bacteria</taxon>
        <taxon>Bacillati</taxon>
        <taxon>Bacillota</taxon>
        <taxon>Bacilli</taxon>
        <taxon>Lactobacillales</taxon>
        <taxon>Lactobacillaceae</taxon>
        <taxon>Lactobacillus</taxon>
    </lineage>
</organism>
<dbReference type="InterPro" id="IPR003593">
    <property type="entry name" value="AAA+_ATPase"/>
</dbReference>
<dbReference type="EMBL" id="LYQW01000047">
    <property type="protein sequence ID" value="OXC21167.1"/>
    <property type="molecule type" value="Genomic_DNA"/>
</dbReference>
<comment type="similarity">
    <text evidence="1">Belongs to the ABC transporter superfamily.</text>
</comment>
<evidence type="ECO:0000313" key="5">
    <source>
        <dbReference type="EMBL" id="OXC21167.1"/>
    </source>
</evidence>
<dbReference type="SMART" id="SM00382">
    <property type="entry name" value="AAA"/>
    <property type="match status" value="1"/>
</dbReference>
<dbReference type="Gene3D" id="3.40.50.300">
    <property type="entry name" value="P-loop containing nucleotide triphosphate hydrolases"/>
    <property type="match status" value="1"/>
</dbReference>
<dbReference type="RefSeq" id="WP_089142986.1">
    <property type="nucleotide sequence ID" value="NZ_CP180627.1"/>
</dbReference>
<dbReference type="AlphaFoldDB" id="A0A226U5C4"/>
<keyword evidence="2" id="KW-0813">Transport</keyword>
<dbReference type="Pfam" id="PF00005">
    <property type="entry name" value="ABC_tran"/>
    <property type="match status" value="1"/>
</dbReference>
<keyword evidence="3" id="KW-0547">Nucleotide-binding</keyword>
<dbReference type="GO" id="GO:0005524">
    <property type="term" value="F:ATP binding"/>
    <property type="evidence" value="ECO:0007669"/>
    <property type="project" value="UniProtKB-KW"/>
</dbReference>
<dbReference type="SUPFAM" id="SSF52540">
    <property type="entry name" value="P-loop containing nucleoside triphosphate hydrolases"/>
    <property type="match status" value="1"/>
</dbReference>
<evidence type="ECO:0000256" key="3">
    <source>
        <dbReference type="ARBA" id="ARBA00022741"/>
    </source>
</evidence>
<dbReference type="PANTHER" id="PTHR42711:SF5">
    <property type="entry name" value="ABC TRANSPORTER ATP-BINDING PROTEIN NATA"/>
    <property type="match status" value="1"/>
</dbReference>
<dbReference type="PROSITE" id="PS50893">
    <property type="entry name" value="ABC_TRANSPORTER_2"/>
    <property type="match status" value="1"/>
</dbReference>
<evidence type="ECO:0000256" key="4">
    <source>
        <dbReference type="ARBA" id="ARBA00022840"/>
    </source>
</evidence>
<dbReference type="GO" id="GO:0016887">
    <property type="term" value="F:ATP hydrolysis activity"/>
    <property type="evidence" value="ECO:0007669"/>
    <property type="project" value="InterPro"/>
</dbReference>
<accession>A0A226U5C4</accession>
<gene>
    <name evidence="5" type="ORF">AYP82_02420</name>
</gene>
<keyword evidence="4 5" id="KW-0067">ATP-binding</keyword>
<dbReference type="InterPro" id="IPR017871">
    <property type="entry name" value="ABC_transporter-like_CS"/>
</dbReference>
<evidence type="ECO:0000256" key="2">
    <source>
        <dbReference type="ARBA" id="ARBA00022448"/>
    </source>
</evidence>
<evidence type="ECO:0000313" key="6">
    <source>
        <dbReference type="Proteomes" id="UP000198437"/>
    </source>
</evidence>
<dbReference type="PROSITE" id="PS00211">
    <property type="entry name" value="ABC_TRANSPORTER_1"/>
    <property type="match status" value="1"/>
</dbReference>
<dbReference type="Proteomes" id="UP000198437">
    <property type="component" value="Unassembled WGS sequence"/>
</dbReference>
<dbReference type="InterPro" id="IPR003439">
    <property type="entry name" value="ABC_transporter-like_ATP-bd"/>
</dbReference>
<evidence type="ECO:0000256" key="1">
    <source>
        <dbReference type="ARBA" id="ARBA00005417"/>
    </source>
</evidence>
<dbReference type="PANTHER" id="PTHR42711">
    <property type="entry name" value="ABC TRANSPORTER ATP-BINDING PROTEIN"/>
    <property type="match status" value="1"/>
</dbReference>
<reference evidence="5 6" key="1">
    <citation type="submission" date="2016-05" db="EMBL/GenBank/DDBJ databases">
        <authorList>
            <person name="Johnson T.J."/>
            <person name="Youmans B.P."/>
            <person name="Case K.A."/>
        </authorList>
    </citation>
    <scope>NUCLEOTIDE SEQUENCE [LARGE SCALE GENOMIC DNA]</scope>
    <source>
        <strain evidence="5 6">UMNLC6</strain>
    </source>
</reference>
<dbReference type="InterPro" id="IPR050763">
    <property type="entry name" value="ABC_transporter_ATP-binding"/>
</dbReference>
<comment type="caution">
    <text evidence="5">The sequence shown here is derived from an EMBL/GenBank/DDBJ whole genome shotgun (WGS) entry which is preliminary data.</text>
</comment>
<dbReference type="InterPro" id="IPR027417">
    <property type="entry name" value="P-loop_NTPase"/>
</dbReference>